<dbReference type="Proteomes" id="UP001497744">
    <property type="component" value="Unassembled WGS sequence"/>
</dbReference>
<dbReference type="RefSeq" id="XP_067713421.1">
    <property type="nucleotide sequence ID" value="XM_067857320.1"/>
</dbReference>
<gene>
    <name evidence="2" type="ORF">BcabD6B2_07850</name>
</gene>
<reference evidence="2 3" key="1">
    <citation type="submission" date="2021-06" db="EMBL/GenBank/DDBJ databases">
        <title>Genome sequence of Babesia caballi.</title>
        <authorList>
            <person name="Yamagishi J."/>
            <person name="Kidaka T."/>
            <person name="Ochi A."/>
        </authorList>
    </citation>
    <scope>NUCLEOTIDE SEQUENCE [LARGE SCALE GENOMIC DNA]</scope>
    <source>
        <strain evidence="2">USDA-D6B2</strain>
    </source>
</reference>
<sequence length="139" mass="14975">MGTRTPGCRSKISWHRRQASDPSSRRRFHDTPVDVGEGLVVEGEAAEEDLGALLDFGVVTAYLTPLGLRVFRLIVKRHICFSLKLGDEGFGGVADGGEDGGVGDEMLFVRISIDTADIVVEISRGSGNASNVRLKFLIS</sequence>
<evidence type="ECO:0000313" key="3">
    <source>
        <dbReference type="Proteomes" id="UP001497744"/>
    </source>
</evidence>
<feature type="region of interest" description="Disordered" evidence="1">
    <location>
        <begin position="1"/>
        <end position="29"/>
    </location>
</feature>
<comment type="caution">
    <text evidence="2">The sequence shown here is derived from an EMBL/GenBank/DDBJ whole genome shotgun (WGS) entry which is preliminary data.</text>
</comment>
<evidence type="ECO:0000313" key="2">
    <source>
        <dbReference type="EMBL" id="GIX61350.1"/>
    </source>
</evidence>
<organism evidence="2 3">
    <name type="scientific">Babesia caballi</name>
    <dbReference type="NCBI Taxonomy" id="5871"/>
    <lineage>
        <taxon>Eukaryota</taxon>
        <taxon>Sar</taxon>
        <taxon>Alveolata</taxon>
        <taxon>Apicomplexa</taxon>
        <taxon>Aconoidasida</taxon>
        <taxon>Piroplasmida</taxon>
        <taxon>Babesiidae</taxon>
        <taxon>Babesia</taxon>
    </lineage>
</organism>
<name>A0AAV4LPD3_BABCB</name>
<dbReference type="AlphaFoldDB" id="A0AAV4LPD3"/>
<evidence type="ECO:0000256" key="1">
    <source>
        <dbReference type="SAM" id="MobiDB-lite"/>
    </source>
</evidence>
<dbReference type="EMBL" id="BPLF01000001">
    <property type="protein sequence ID" value="GIX61350.1"/>
    <property type="molecule type" value="Genomic_DNA"/>
</dbReference>
<dbReference type="GeneID" id="94192833"/>
<protein>
    <submittedName>
        <fullName evidence="2">Uncharacterized protein</fullName>
    </submittedName>
</protein>
<proteinExistence type="predicted"/>
<keyword evidence="3" id="KW-1185">Reference proteome</keyword>
<accession>A0AAV4LPD3</accession>